<organism evidence="12 13">
    <name type="scientific">Roridomyces roridus</name>
    <dbReference type="NCBI Taxonomy" id="1738132"/>
    <lineage>
        <taxon>Eukaryota</taxon>
        <taxon>Fungi</taxon>
        <taxon>Dikarya</taxon>
        <taxon>Basidiomycota</taxon>
        <taxon>Agaricomycotina</taxon>
        <taxon>Agaricomycetes</taxon>
        <taxon>Agaricomycetidae</taxon>
        <taxon>Agaricales</taxon>
        <taxon>Marasmiineae</taxon>
        <taxon>Mycenaceae</taxon>
        <taxon>Roridomyces</taxon>
    </lineage>
</organism>
<dbReference type="Proteomes" id="UP001221142">
    <property type="component" value="Unassembled WGS sequence"/>
</dbReference>
<evidence type="ECO:0000256" key="7">
    <source>
        <dbReference type="ARBA" id="ARBA00022679"/>
    </source>
</evidence>
<evidence type="ECO:0000256" key="8">
    <source>
        <dbReference type="ARBA" id="ARBA00022691"/>
    </source>
</evidence>
<dbReference type="EC" id="2.1.1.211" evidence="3 11"/>
<dbReference type="InterPro" id="IPR011671">
    <property type="entry name" value="tRNA_uracil_MeTrfase"/>
</dbReference>
<evidence type="ECO:0000256" key="3">
    <source>
        <dbReference type="ARBA" id="ARBA00012795"/>
    </source>
</evidence>
<dbReference type="GO" id="GO:0005737">
    <property type="term" value="C:cytoplasm"/>
    <property type="evidence" value="ECO:0007669"/>
    <property type="project" value="UniProtKB-SubCell"/>
</dbReference>
<dbReference type="Pfam" id="PF07757">
    <property type="entry name" value="AdoMet_MTase"/>
    <property type="match status" value="2"/>
</dbReference>
<keyword evidence="6 11" id="KW-0489">Methyltransferase</keyword>
<dbReference type="PANTHER" id="PTHR21210:SF0">
    <property type="entry name" value="TRNA (URACIL-O(2)-)-METHYLTRANSFERASE-RELATED"/>
    <property type="match status" value="1"/>
</dbReference>
<evidence type="ECO:0000313" key="12">
    <source>
        <dbReference type="EMBL" id="KAJ7632477.1"/>
    </source>
</evidence>
<gene>
    <name evidence="12" type="ORF">FB45DRAFT_831644</name>
</gene>
<accession>A0AAD7BWI4</accession>
<keyword evidence="13" id="KW-1185">Reference proteome</keyword>
<evidence type="ECO:0000256" key="4">
    <source>
        <dbReference type="ARBA" id="ARBA00017788"/>
    </source>
</evidence>
<comment type="caution">
    <text evidence="12">The sequence shown here is derived from an EMBL/GenBank/DDBJ whole genome shotgun (WGS) entry which is preliminary data.</text>
</comment>
<keyword evidence="7 11" id="KW-0808">Transferase</keyword>
<comment type="subcellular location">
    <subcellularLocation>
        <location evidence="1 11">Cytoplasm</location>
    </subcellularLocation>
</comment>
<proteinExistence type="inferred from homology"/>
<comment type="catalytic activity">
    <reaction evidence="10 11">
        <text>uridine(44) in tRNA(Ser) + S-adenosyl-L-methionine = 2'-O-methyluridine(44) in tRNA(Ser) + S-adenosyl-L-homocysteine + H(+)</text>
        <dbReference type="Rhea" id="RHEA:43100"/>
        <dbReference type="Rhea" id="RHEA-COMP:10339"/>
        <dbReference type="Rhea" id="RHEA-COMP:10340"/>
        <dbReference type="ChEBI" id="CHEBI:15378"/>
        <dbReference type="ChEBI" id="CHEBI:57856"/>
        <dbReference type="ChEBI" id="CHEBI:59789"/>
        <dbReference type="ChEBI" id="CHEBI:65315"/>
        <dbReference type="ChEBI" id="CHEBI:74478"/>
        <dbReference type="EC" id="2.1.1.211"/>
    </reaction>
</comment>
<evidence type="ECO:0000256" key="5">
    <source>
        <dbReference type="ARBA" id="ARBA00022490"/>
    </source>
</evidence>
<evidence type="ECO:0000256" key="9">
    <source>
        <dbReference type="ARBA" id="ARBA00022694"/>
    </source>
</evidence>
<dbReference type="AlphaFoldDB" id="A0AAD7BWI4"/>
<evidence type="ECO:0000313" key="13">
    <source>
        <dbReference type="Proteomes" id="UP001221142"/>
    </source>
</evidence>
<keyword evidence="8 11" id="KW-0949">S-adenosyl-L-methionine</keyword>
<dbReference type="PANTHER" id="PTHR21210">
    <property type="entry name" value="TRNA (URACIL-O(2)-)-METHYLTRANSFERASE-RELATED"/>
    <property type="match status" value="1"/>
</dbReference>
<evidence type="ECO:0000256" key="10">
    <source>
        <dbReference type="ARBA" id="ARBA00047957"/>
    </source>
</evidence>
<evidence type="ECO:0000256" key="1">
    <source>
        <dbReference type="ARBA" id="ARBA00004496"/>
    </source>
</evidence>
<evidence type="ECO:0000256" key="11">
    <source>
        <dbReference type="RuleBase" id="RU368004"/>
    </source>
</evidence>
<evidence type="ECO:0000256" key="6">
    <source>
        <dbReference type="ARBA" id="ARBA00022603"/>
    </source>
</evidence>
<dbReference type="GO" id="GO:0030488">
    <property type="term" value="P:tRNA methylation"/>
    <property type="evidence" value="ECO:0007669"/>
    <property type="project" value="UniProtKB-UniRule"/>
</dbReference>
<dbReference type="EMBL" id="JARKIF010000008">
    <property type="protein sequence ID" value="KAJ7632477.1"/>
    <property type="molecule type" value="Genomic_DNA"/>
</dbReference>
<comment type="function">
    <text evidence="11">Adenosyl-L-methionine (AdoMet)-dependent tRNA (uracil-O(2)-)-methyltransferase.</text>
</comment>
<protein>
    <recommendedName>
        <fullName evidence="4 11">tRNA (uracil-O(2)-)-methyltransferase</fullName>
        <ecNumber evidence="3 11">2.1.1.211</ecNumber>
    </recommendedName>
</protein>
<keyword evidence="5 11" id="KW-0963">Cytoplasm</keyword>
<dbReference type="GO" id="GO:0141101">
    <property type="term" value="F:tRNA(Ser) (uridine(44)-2'-O-)-methyltransferase activity"/>
    <property type="evidence" value="ECO:0007669"/>
    <property type="project" value="UniProtKB-EC"/>
</dbReference>
<evidence type="ECO:0000256" key="2">
    <source>
        <dbReference type="ARBA" id="ARBA00009056"/>
    </source>
</evidence>
<reference evidence="12" key="1">
    <citation type="submission" date="2023-03" db="EMBL/GenBank/DDBJ databases">
        <title>Massive genome expansion in bonnet fungi (Mycena s.s.) driven by repeated elements and novel gene families across ecological guilds.</title>
        <authorList>
            <consortium name="Lawrence Berkeley National Laboratory"/>
            <person name="Harder C.B."/>
            <person name="Miyauchi S."/>
            <person name="Viragh M."/>
            <person name="Kuo A."/>
            <person name="Thoen E."/>
            <person name="Andreopoulos B."/>
            <person name="Lu D."/>
            <person name="Skrede I."/>
            <person name="Drula E."/>
            <person name="Henrissat B."/>
            <person name="Morin E."/>
            <person name="Kohler A."/>
            <person name="Barry K."/>
            <person name="LaButti K."/>
            <person name="Morin E."/>
            <person name="Salamov A."/>
            <person name="Lipzen A."/>
            <person name="Mereny Z."/>
            <person name="Hegedus B."/>
            <person name="Baldrian P."/>
            <person name="Stursova M."/>
            <person name="Weitz H."/>
            <person name="Taylor A."/>
            <person name="Grigoriev I.V."/>
            <person name="Nagy L.G."/>
            <person name="Martin F."/>
            <person name="Kauserud H."/>
        </authorList>
    </citation>
    <scope>NUCLEOTIDE SEQUENCE</scope>
    <source>
        <strain evidence="12">9284</strain>
    </source>
</reference>
<comment type="similarity">
    <text evidence="2 11">Belongs to the TRM44 family.</text>
</comment>
<name>A0AAD7BWI4_9AGAR</name>
<sequence>MARPRFEPSPCSSPLEVPALAPSWVPLICSPADFPPALFELAISQLIHHPEYNSTLILRSETLDESNSNFPSFLPVFDGAEILNNVHRRILPRRPGRDGPLEQHCTLHGTDSVVHTLVLTPILADGGELPYYHPPVSHLAFRYISTSPPAIRIEVVLLRETPTDPGSRIYRTCLALLDTLHRYGWGALTNYKKRVQHDCLVPRDAYQDLYLVMRDRFNHLVDTWVESTDPRKHVYEDIAIATFLILLWKDTYPALDVPAVPEDEPWRAWGRPTGGFLDFGCGNGLLTHLLLSCGYTGRGIDLRARQSWETYPPHTQSHLSVDAFDPCVLASDAEPSVYTAHGQFIIANHADELTPWTPLLATRAQASGFLSIPCCAWAFDAKFERSARAKGGASLVPSGDDTALAATLNLGADGITSGYAQYRIWLARLTEYCGWEIECEVLRIPSTRNWALVGRRRVGSDEEAQQNIATILHSIEERGVFKARTPEGKAH</sequence>
<keyword evidence="9 11" id="KW-0819">tRNA processing</keyword>